<accession>A0AAQ3NYN8</accession>
<proteinExistence type="predicted"/>
<evidence type="ECO:0000313" key="3">
    <source>
        <dbReference type="Proteomes" id="UP001374535"/>
    </source>
</evidence>
<gene>
    <name evidence="2" type="ORF">V8G54_006263</name>
</gene>
<evidence type="ECO:0000313" key="2">
    <source>
        <dbReference type="EMBL" id="WVZ18941.1"/>
    </source>
</evidence>
<protein>
    <submittedName>
        <fullName evidence="2">Uncharacterized protein</fullName>
    </submittedName>
</protein>
<evidence type="ECO:0000256" key="1">
    <source>
        <dbReference type="SAM" id="Phobius"/>
    </source>
</evidence>
<organism evidence="2 3">
    <name type="scientific">Vigna mungo</name>
    <name type="common">Black gram</name>
    <name type="synonym">Phaseolus mungo</name>
    <dbReference type="NCBI Taxonomy" id="3915"/>
    <lineage>
        <taxon>Eukaryota</taxon>
        <taxon>Viridiplantae</taxon>
        <taxon>Streptophyta</taxon>
        <taxon>Embryophyta</taxon>
        <taxon>Tracheophyta</taxon>
        <taxon>Spermatophyta</taxon>
        <taxon>Magnoliopsida</taxon>
        <taxon>eudicotyledons</taxon>
        <taxon>Gunneridae</taxon>
        <taxon>Pentapetalae</taxon>
        <taxon>rosids</taxon>
        <taxon>fabids</taxon>
        <taxon>Fabales</taxon>
        <taxon>Fabaceae</taxon>
        <taxon>Papilionoideae</taxon>
        <taxon>50 kb inversion clade</taxon>
        <taxon>NPAAA clade</taxon>
        <taxon>indigoferoid/millettioid clade</taxon>
        <taxon>Phaseoleae</taxon>
        <taxon>Vigna</taxon>
    </lineage>
</organism>
<dbReference type="Proteomes" id="UP001374535">
    <property type="component" value="Chromosome 2"/>
</dbReference>
<keyword evidence="3" id="KW-1185">Reference proteome</keyword>
<dbReference type="EMBL" id="CP144699">
    <property type="protein sequence ID" value="WVZ18941.1"/>
    <property type="molecule type" value="Genomic_DNA"/>
</dbReference>
<reference evidence="2 3" key="1">
    <citation type="journal article" date="2023" name="Life. Sci Alliance">
        <title>Evolutionary insights into 3D genome organization and epigenetic landscape of Vigna mungo.</title>
        <authorList>
            <person name="Junaid A."/>
            <person name="Singh B."/>
            <person name="Bhatia S."/>
        </authorList>
    </citation>
    <scope>NUCLEOTIDE SEQUENCE [LARGE SCALE GENOMIC DNA]</scope>
    <source>
        <strain evidence="2">Urdbean</strain>
    </source>
</reference>
<dbReference type="AlphaFoldDB" id="A0AAQ3NYN8"/>
<sequence>MQKMTNKTQTFNMIANLYCFLSEPKTLLVVPHWQTIIDGAKTNKEKQMFVNAKSTSKDLEFEFYSMHHAEKKKVTKHHAETKKGTKQSRDKIAGFSCLIIFFSTLSNFFFLFDLYK</sequence>
<feature type="transmembrane region" description="Helical" evidence="1">
    <location>
        <begin position="92"/>
        <end position="112"/>
    </location>
</feature>
<keyword evidence="1" id="KW-0812">Transmembrane</keyword>
<keyword evidence="1" id="KW-0472">Membrane</keyword>
<name>A0AAQ3NYN8_VIGMU</name>
<keyword evidence="1" id="KW-1133">Transmembrane helix</keyword>